<dbReference type="HOGENOM" id="CLU_3250708_0_0_6"/>
<reference evidence="1 2" key="1">
    <citation type="submission" date="2010-02" db="EMBL/GenBank/DDBJ databases">
        <authorList>
            <person name="Weinstock G."/>
            <person name="Sodergren E."/>
            <person name="Clifton S."/>
            <person name="Fulton L."/>
            <person name="Fulton B."/>
            <person name="Courtney L."/>
            <person name="Fronick C."/>
            <person name="Harrison M."/>
            <person name="Strong C."/>
            <person name="Farmer C."/>
            <person name="Delahaunty K."/>
            <person name="Markovic C."/>
            <person name="Hall O."/>
            <person name="Minx P."/>
            <person name="Tomlinson C."/>
            <person name="Mitreva M."/>
            <person name="Nelson J."/>
            <person name="Hou S."/>
            <person name="Wollam A."/>
            <person name="Pepin K.H."/>
            <person name="Johnson M."/>
            <person name="Bhonagiri V."/>
            <person name="Zhang X."/>
            <person name="Suruliraj S."/>
            <person name="Warren W."/>
            <person name="Chinwalla A."/>
            <person name="Mardis E.R."/>
            <person name="Wilson R.K."/>
        </authorList>
    </citation>
    <scope>NUCLEOTIDE SEQUENCE [LARGE SCALE GENOMIC DNA]</scope>
    <source>
        <strain evidence="1 2">ATCC 23685</strain>
    </source>
</reference>
<sequence>MFIMSFIQKSGEYAVRRRERNELEYFIRENGTWTRNQVKSDA</sequence>
<organism evidence="1 2">
    <name type="scientific">Edwardsiella tarda ATCC 23685</name>
    <dbReference type="NCBI Taxonomy" id="500638"/>
    <lineage>
        <taxon>Bacteria</taxon>
        <taxon>Pseudomonadati</taxon>
        <taxon>Pseudomonadota</taxon>
        <taxon>Gammaproteobacteria</taxon>
        <taxon>Enterobacterales</taxon>
        <taxon>Hafniaceae</taxon>
        <taxon>Edwardsiella</taxon>
    </lineage>
</organism>
<dbReference type="EMBL" id="ADGK01000025">
    <property type="protein sequence ID" value="EFE24291.1"/>
    <property type="molecule type" value="Genomic_DNA"/>
</dbReference>
<protein>
    <submittedName>
        <fullName evidence="1">Uncharacterized protein</fullName>
    </submittedName>
</protein>
<accession>D4F1Q9</accession>
<comment type="caution">
    <text evidence="1">The sequence shown here is derived from an EMBL/GenBank/DDBJ whole genome shotgun (WGS) entry which is preliminary data.</text>
</comment>
<name>D4F1Q9_EDWTA</name>
<dbReference type="Proteomes" id="UP000003692">
    <property type="component" value="Unassembled WGS sequence"/>
</dbReference>
<proteinExistence type="predicted"/>
<evidence type="ECO:0000313" key="2">
    <source>
        <dbReference type="Proteomes" id="UP000003692"/>
    </source>
</evidence>
<dbReference type="AlphaFoldDB" id="D4F1Q9"/>
<evidence type="ECO:0000313" key="1">
    <source>
        <dbReference type="EMBL" id="EFE24291.1"/>
    </source>
</evidence>
<gene>
    <name evidence="1" type="ORF">EDWATA_00652</name>
</gene>